<reference evidence="5 6" key="1">
    <citation type="submission" date="2019-09" db="EMBL/GenBank/DDBJ databases">
        <title>Bird 10,000 Genomes (B10K) Project - Family phase.</title>
        <authorList>
            <person name="Zhang G."/>
        </authorList>
    </citation>
    <scope>NUCLEOTIDE SEQUENCE [LARGE SCALE GENOMIC DNA]</scope>
    <source>
        <strain evidence="5">B10K-CU-031-07</strain>
        <tissue evidence="5">Muscle</tissue>
    </source>
</reference>
<keyword evidence="2" id="KW-0472">Membrane</keyword>
<dbReference type="FunFam" id="2.10.50.10:FF:000007">
    <property type="entry name" value="TNF receptor superfamily member 14"/>
    <property type="match status" value="1"/>
</dbReference>
<dbReference type="GO" id="GO:0006915">
    <property type="term" value="P:apoptotic process"/>
    <property type="evidence" value="ECO:0007669"/>
    <property type="project" value="InterPro"/>
</dbReference>
<dbReference type="PANTHER" id="PTHR46838:SF1">
    <property type="entry name" value="TUMOR NECROSIS FACTOR RECEPTOR SUPERFAMILY MEMBER 14"/>
    <property type="match status" value="1"/>
</dbReference>
<evidence type="ECO:0000313" key="5">
    <source>
        <dbReference type="EMBL" id="NWH63491.1"/>
    </source>
</evidence>
<dbReference type="GO" id="GO:0007165">
    <property type="term" value="P:signal transduction"/>
    <property type="evidence" value="ECO:0007669"/>
    <property type="project" value="InterPro"/>
</dbReference>
<dbReference type="Gene3D" id="2.10.50.10">
    <property type="entry name" value="Tumor Necrosis Factor Receptor, subunit A, domain 2"/>
    <property type="match status" value="3"/>
</dbReference>
<dbReference type="Proteomes" id="UP000531151">
    <property type="component" value="Unassembled WGS sequence"/>
</dbReference>
<evidence type="ECO:0000256" key="1">
    <source>
        <dbReference type="PROSITE-ProRule" id="PRU00206"/>
    </source>
</evidence>
<dbReference type="PRINTS" id="PR01680">
    <property type="entry name" value="TNFACTORR6"/>
</dbReference>
<gene>
    <name evidence="5" type="primary">Tnfrsf14</name>
    <name evidence="5" type="ORF">GEOCAL_R14236</name>
</gene>
<evidence type="ECO:0000256" key="3">
    <source>
        <dbReference type="SAM" id="SignalP"/>
    </source>
</evidence>
<dbReference type="GO" id="GO:0050830">
    <property type="term" value="P:defense response to Gram-positive bacterium"/>
    <property type="evidence" value="ECO:0007669"/>
    <property type="project" value="TreeGrafter"/>
</dbReference>
<organism evidence="5 6">
    <name type="scientific">Geococcyx californianus</name>
    <name type="common">Greater roadrunner</name>
    <name type="synonym">Saurothera californiana</name>
    <dbReference type="NCBI Taxonomy" id="8947"/>
    <lineage>
        <taxon>Eukaryota</taxon>
        <taxon>Metazoa</taxon>
        <taxon>Chordata</taxon>
        <taxon>Craniata</taxon>
        <taxon>Vertebrata</taxon>
        <taxon>Euteleostomi</taxon>
        <taxon>Archelosauria</taxon>
        <taxon>Archosauria</taxon>
        <taxon>Dinosauria</taxon>
        <taxon>Saurischia</taxon>
        <taxon>Theropoda</taxon>
        <taxon>Coelurosauria</taxon>
        <taxon>Aves</taxon>
        <taxon>Neognathae</taxon>
        <taxon>Neoaves</taxon>
        <taxon>Otidimorphae</taxon>
        <taxon>Cuculiformes</taxon>
        <taxon>Neomorphidae</taxon>
        <taxon>Geococcyx</taxon>
    </lineage>
</organism>
<comment type="caution">
    <text evidence="5">The sequence shown here is derived from an EMBL/GenBank/DDBJ whole genome shotgun (WGS) entry which is preliminary data.</text>
</comment>
<dbReference type="GO" id="GO:0009897">
    <property type="term" value="C:external side of plasma membrane"/>
    <property type="evidence" value="ECO:0007669"/>
    <property type="project" value="TreeGrafter"/>
</dbReference>
<feature type="repeat" description="TNFR-Cys" evidence="1">
    <location>
        <begin position="56"/>
        <end position="98"/>
    </location>
</feature>
<dbReference type="PROSITE" id="PS50050">
    <property type="entry name" value="TNFR_NGFR_2"/>
    <property type="match status" value="2"/>
</dbReference>
<sequence length="252" mass="27487">CLKVCALVLVMQLDHVYAMHCEPEEYPIGAECCPRCAAGRRVFKHCTVNSSTTCVPCVENTYTDHPNGLEHCRECKLCDKEANLVPEVACTYTKNTVCGCPPGYFCSHLGTEDCELCQRYTTCFPGGVIKERGTKTTDNVCEACPPGTSSTANMPYACTSLPNHKENGVVQGGDGNPSSATVIVCSIIGIVLLLIGLAYFRKRRKMKNYVPRKYELHLGRQGQALMLTVEDGDQTAVPVQETGANPEEPKPE</sequence>
<dbReference type="GO" id="GO:0046642">
    <property type="term" value="P:negative regulation of alpha-beta T cell proliferation"/>
    <property type="evidence" value="ECO:0007669"/>
    <property type="project" value="TreeGrafter"/>
</dbReference>
<dbReference type="GO" id="GO:2000406">
    <property type="term" value="P:positive regulation of T cell migration"/>
    <property type="evidence" value="ECO:0007669"/>
    <property type="project" value="TreeGrafter"/>
</dbReference>
<feature type="chain" id="PRO_5029845974" evidence="3">
    <location>
        <begin position="19"/>
        <end position="252"/>
    </location>
</feature>
<dbReference type="GO" id="GO:0050829">
    <property type="term" value="P:defense response to Gram-negative bacterium"/>
    <property type="evidence" value="ECO:0007669"/>
    <property type="project" value="TreeGrafter"/>
</dbReference>
<evidence type="ECO:0000259" key="4">
    <source>
        <dbReference type="PROSITE" id="PS50050"/>
    </source>
</evidence>
<feature type="disulfide bond" evidence="1">
    <location>
        <begin position="123"/>
        <end position="141"/>
    </location>
</feature>
<dbReference type="EMBL" id="VWPV01022228">
    <property type="protein sequence ID" value="NWH63491.1"/>
    <property type="molecule type" value="Genomic_DNA"/>
</dbReference>
<protein>
    <submittedName>
        <fullName evidence="5">TNR14 factor</fullName>
    </submittedName>
</protein>
<dbReference type="GO" id="GO:0006955">
    <property type="term" value="P:immune response"/>
    <property type="evidence" value="ECO:0007669"/>
    <property type="project" value="InterPro"/>
</dbReference>
<feature type="non-terminal residue" evidence="5">
    <location>
        <position position="1"/>
    </location>
</feature>
<feature type="repeat" description="TNFR-Cys" evidence="1">
    <location>
        <begin position="99"/>
        <end position="141"/>
    </location>
</feature>
<dbReference type="Pfam" id="PF00020">
    <property type="entry name" value="TNFR_c6"/>
    <property type="match status" value="1"/>
</dbReference>
<evidence type="ECO:0000256" key="2">
    <source>
        <dbReference type="SAM" id="Phobius"/>
    </source>
</evidence>
<feature type="disulfide bond" evidence="1">
    <location>
        <begin position="57"/>
        <end position="72"/>
    </location>
</feature>
<dbReference type="GO" id="GO:0004888">
    <property type="term" value="F:transmembrane signaling receptor activity"/>
    <property type="evidence" value="ECO:0007669"/>
    <property type="project" value="InterPro"/>
</dbReference>
<dbReference type="OrthoDB" id="10031141at2759"/>
<accession>A0A7K4JDS0</accession>
<dbReference type="AlphaFoldDB" id="A0A7K4JDS0"/>
<keyword evidence="3" id="KW-0732">Signal</keyword>
<feature type="signal peptide" evidence="3">
    <location>
        <begin position="1"/>
        <end position="18"/>
    </location>
</feature>
<comment type="caution">
    <text evidence="1">Lacks conserved residue(s) required for the propagation of feature annotation.</text>
</comment>
<keyword evidence="1" id="KW-1015">Disulfide bond</keyword>
<feature type="domain" description="TNFR-Cys" evidence="4">
    <location>
        <begin position="99"/>
        <end position="141"/>
    </location>
</feature>
<dbReference type="PANTHER" id="PTHR46838">
    <property type="entry name" value="TUMOR NECROSIS FACTOR RECEPTOR SUPERFAMILY MEMBER 14"/>
    <property type="match status" value="1"/>
</dbReference>
<keyword evidence="2" id="KW-1133">Transmembrane helix</keyword>
<name>A0A7K4JDS0_GEOCA</name>
<feature type="transmembrane region" description="Helical" evidence="2">
    <location>
        <begin position="180"/>
        <end position="200"/>
    </location>
</feature>
<feature type="non-terminal residue" evidence="5">
    <location>
        <position position="252"/>
    </location>
</feature>
<feature type="domain" description="TNFR-Cys" evidence="4">
    <location>
        <begin position="56"/>
        <end position="98"/>
    </location>
</feature>
<dbReference type="InterPro" id="IPR008063">
    <property type="entry name" value="Fas_rcpt"/>
</dbReference>
<evidence type="ECO:0000313" key="6">
    <source>
        <dbReference type="Proteomes" id="UP000531151"/>
    </source>
</evidence>
<dbReference type="PROSITE" id="PS00652">
    <property type="entry name" value="TNFR_NGFR_1"/>
    <property type="match status" value="2"/>
</dbReference>
<dbReference type="InterPro" id="IPR001368">
    <property type="entry name" value="TNFR/NGFR_Cys_rich_reg"/>
</dbReference>
<dbReference type="SMART" id="SM00208">
    <property type="entry name" value="TNFR"/>
    <property type="match status" value="3"/>
</dbReference>
<dbReference type="SUPFAM" id="SSF57586">
    <property type="entry name" value="TNF receptor-like"/>
    <property type="match status" value="2"/>
</dbReference>
<proteinExistence type="predicted"/>
<keyword evidence="6" id="KW-1185">Reference proteome</keyword>
<keyword evidence="2" id="KW-0812">Transmembrane</keyword>
<dbReference type="GO" id="GO:0002720">
    <property type="term" value="P:positive regulation of cytokine production involved in immune response"/>
    <property type="evidence" value="ECO:0007669"/>
    <property type="project" value="TreeGrafter"/>
</dbReference>